<sequence>MKLNFLDKAFIRTPLFSLGKYKDIPDNYTELQQFVKNLWNDIQFRDAVYLSSPELYMEWEKFSVSTNLTDKNTKKLSISLLKYYIRAVSKSTPFGLFSTYSLQQINTENEDIEDQYIRKSTLDFSIVYKLLRLINQLPSVRNLLIFKPNPSLYKVGNDYRYIEIKLSQKREHVLISLEADEVLELIFSFCDHSKSIQEISDYIYENVEDVNQEEIYAYVSGLIDEQILISNLDVCLNKPEPMHQLKSFLTENSELLEKDQKIKHIHNILGHIEKELKDIDNNIFNQNTGNYHKIYSYLDEILESGYDKKYVVSSNLKRKSSSVNSITEDQKKIYKAIEIFSFFSRKDEDDPFYQSNIEDFKKAFYERYEDKAIPLVIALDNEIGIGYKQGNKDFSSFSDLIDDIDWNYPEGSAIRISYDKKTQEFWSKKLLKAHKNGDFIIDLTTSDFPEIHQNVLTEMPHTFSVMYSKCGEKIIIGNIGNTSATNLLGRFSNSDDDVHHFVSHIANIESSVDDKLHCELLHVQDDRDGNLLIRNVDREYEVPFLTTGSADSKQVSIQDIYIKIWNNKIILIDKKHNKELKIYNSSAHNYHYNSLPIYQFLNDIRHQDMISHLSLNFGHANQASFRFFPRITYGENLILSPASWKIKRNDFIDLNIQSLLQYLKDHKIPRYFYFSGGENEFLMDSNNEILMSVLLEEMKKSSQIYLRECIYNMDEHEFANEIILSVKNNVAKINHSYHTVVDKNTPEKFIPGQDWLYYRIYTGVKVADDILMNKIRPLADSFKEQKLISEWFFIRYNDPDFHLRLRLKINSTYDIGKIMSLLNTCFKDDIESGIIWKIELGTYERELERYGYTLINKVEQLFYHDSELVTDILQYNSGENNIPLWMLISSTIHQYLSIFEFDDGEKLNILERLSAQFNEEFYVDKNVKKQIDRKFRDNQSFLSSVIENPDVDLQKIIEENFKKIDIVFSELKIKKEELINSIIHMHINRYIRANARAHELLIYNILHKFYKERVGKMKFNNV</sequence>
<evidence type="ECO:0000259" key="1">
    <source>
        <dbReference type="Pfam" id="PF04738"/>
    </source>
</evidence>
<proteinExistence type="predicted"/>
<protein>
    <submittedName>
        <fullName evidence="3">Lantibiotic dehydratase</fullName>
    </submittedName>
</protein>
<evidence type="ECO:0000259" key="2">
    <source>
        <dbReference type="Pfam" id="PF14028"/>
    </source>
</evidence>
<dbReference type="Proteomes" id="UP000628669">
    <property type="component" value="Unassembled WGS sequence"/>
</dbReference>
<evidence type="ECO:0000313" key="3">
    <source>
        <dbReference type="EMBL" id="MBK1897537.1"/>
    </source>
</evidence>
<accession>A0ABS1FYN9</accession>
<keyword evidence="4" id="KW-1185">Reference proteome</keyword>
<gene>
    <name evidence="3" type="ORF">JHL15_17360</name>
</gene>
<feature type="domain" description="Thiopeptide-type bacteriocin biosynthesis" evidence="2">
    <location>
        <begin position="755"/>
        <end position="1010"/>
    </location>
</feature>
<dbReference type="Pfam" id="PF04738">
    <property type="entry name" value="Lant_dehydr_N"/>
    <property type="match status" value="1"/>
</dbReference>
<name>A0ABS1FYN9_9FLAO</name>
<dbReference type="InterPro" id="IPR006827">
    <property type="entry name" value="Lant_deHydtase_N"/>
</dbReference>
<dbReference type="EMBL" id="JAENHK010000010">
    <property type="protein sequence ID" value="MBK1897537.1"/>
    <property type="molecule type" value="Genomic_DNA"/>
</dbReference>
<dbReference type="Pfam" id="PF14028">
    <property type="entry name" value="Lant_dehydr_C"/>
    <property type="match status" value="1"/>
</dbReference>
<comment type="caution">
    <text evidence="3">The sequence shown here is derived from an EMBL/GenBank/DDBJ whole genome shotgun (WGS) entry which is preliminary data.</text>
</comment>
<dbReference type="NCBIfam" id="TIGR03891">
    <property type="entry name" value="thiopep_ocin"/>
    <property type="match status" value="1"/>
</dbReference>
<dbReference type="RefSeq" id="WP_200247806.1">
    <property type="nucleotide sequence ID" value="NZ_JAENHK010000010.1"/>
</dbReference>
<dbReference type="InterPro" id="IPR023809">
    <property type="entry name" value="Thiopep_bacteriocin_synth_dom"/>
</dbReference>
<organism evidence="3 4">
    <name type="scientific">Chryseobacterium paridis</name>
    <dbReference type="NCBI Taxonomy" id="2800328"/>
    <lineage>
        <taxon>Bacteria</taxon>
        <taxon>Pseudomonadati</taxon>
        <taxon>Bacteroidota</taxon>
        <taxon>Flavobacteriia</taxon>
        <taxon>Flavobacteriales</taxon>
        <taxon>Weeksellaceae</taxon>
        <taxon>Chryseobacterium group</taxon>
        <taxon>Chryseobacterium</taxon>
    </lineage>
</organism>
<feature type="domain" description="Lantibiotic dehydratase N-terminal" evidence="1">
    <location>
        <begin position="42"/>
        <end position="693"/>
    </location>
</feature>
<evidence type="ECO:0000313" key="4">
    <source>
        <dbReference type="Proteomes" id="UP000628669"/>
    </source>
</evidence>
<reference evidence="4" key="1">
    <citation type="submission" date="2021-01" db="EMBL/GenBank/DDBJ databases">
        <title>Genome public.</title>
        <authorList>
            <person name="Liu C."/>
            <person name="Sun Q."/>
        </authorList>
    </citation>
    <scope>NUCLEOTIDE SEQUENCE [LARGE SCALE GENOMIC DNA]</scope>
    <source>
        <strain evidence="4">YIM B02567</strain>
    </source>
</reference>